<organism evidence="1">
    <name type="scientific">Anopheles sinensis</name>
    <name type="common">Mosquito</name>
    <dbReference type="NCBI Taxonomy" id="74873"/>
    <lineage>
        <taxon>Eukaryota</taxon>
        <taxon>Metazoa</taxon>
        <taxon>Ecdysozoa</taxon>
        <taxon>Arthropoda</taxon>
        <taxon>Hexapoda</taxon>
        <taxon>Insecta</taxon>
        <taxon>Pterygota</taxon>
        <taxon>Neoptera</taxon>
        <taxon>Endopterygota</taxon>
        <taxon>Diptera</taxon>
        <taxon>Nematocera</taxon>
        <taxon>Culicoidea</taxon>
        <taxon>Culicidae</taxon>
        <taxon>Anophelinae</taxon>
        <taxon>Anopheles</taxon>
    </lineage>
</organism>
<dbReference type="EMBL" id="ATLV01026711">
    <property type="status" value="NOT_ANNOTATED_CDS"/>
    <property type="molecule type" value="Genomic_DNA"/>
</dbReference>
<proteinExistence type="predicted"/>
<dbReference type="AlphaFoldDB" id="A0A084WST3"/>
<evidence type="ECO:0000313" key="1">
    <source>
        <dbReference type="EMBL" id="KFB53277.1"/>
    </source>
</evidence>
<dbReference type="EMBL" id="KE525417">
    <property type="protein sequence ID" value="KFB53277.1"/>
    <property type="molecule type" value="Genomic_DNA"/>
</dbReference>
<reference evidence="1 3" key="1">
    <citation type="journal article" date="2014" name="BMC Genomics">
        <title>Genome sequence of Anopheles sinensis provides insight into genetics basis of mosquito competence for malaria parasites.</title>
        <authorList>
            <person name="Zhou D."/>
            <person name="Zhang D."/>
            <person name="Ding G."/>
            <person name="Shi L."/>
            <person name="Hou Q."/>
            <person name="Ye Y."/>
            <person name="Xu Y."/>
            <person name="Zhou H."/>
            <person name="Xiong C."/>
            <person name="Li S."/>
            <person name="Yu J."/>
            <person name="Hong S."/>
            <person name="Yu X."/>
            <person name="Zou P."/>
            <person name="Chen C."/>
            <person name="Chang X."/>
            <person name="Wang W."/>
            <person name="Lv Y."/>
            <person name="Sun Y."/>
            <person name="Ma L."/>
            <person name="Shen B."/>
            <person name="Zhu C."/>
        </authorList>
    </citation>
    <scope>NUCLEOTIDE SEQUENCE [LARGE SCALE GENOMIC DNA]</scope>
</reference>
<keyword evidence="3" id="KW-1185">Reference proteome</keyword>
<dbReference type="EnsemblMetazoa" id="ASIC021582-RA">
    <property type="protein sequence ID" value="ASIC021582-PA"/>
    <property type="gene ID" value="ASIC021582"/>
</dbReference>
<protein>
    <submittedName>
        <fullName evidence="1">Uncharacterized protein LOC100700505 isoform X2</fullName>
    </submittedName>
</protein>
<accession>A0A084WST3</accession>
<reference evidence="2" key="2">
    <citation type="submission" date="2020-05" db="UniProtKB">
        <authorList>
            <consortium name="EnsemblMetazoa"/>
        </authorList>
    </citation>
    <scope>IDENTIFICATION</scope>
</reference>
<gene>
    <name evidence="1" type="ORF">ZHAS_00021582</name>
</gene>
<evidence type="ECO:0000313" key="2">
    <source>
        <dbReference type="EnsemblMetazoa" id="ASIC021582-PA"/>
    </source>
</evidence>
<dbReference type="VEuPathDB" id="VectorBase:ASIC021582"/>
<dbReference type="Proteomes" id="UP000030765">
    <property type="component" value="Unassembled WGS sequence"/>
</dbReference>
<name>A0A084WST3_ANOSI</name>
<sequence>MPALPQTFRDSPGDPAWRGWVRTVSSPARPLDHRLDSLSEGYFKPRVSSVEEMGRPGVGVWFDLFDLT</sequence>
<evidence type="ECO:0000313" key="3">
    <source>
        <dbReference type="Proteomes" id="UP000030765"/>
    </source>
</evidence>